<reference evidence="2" key="1">
    <citation type="journal article" date="2019" name="Int. J. Syst. Evol. Microbiol.">
        <title>The Global Catalogue of Microorganisms (GCM) 10K type strain sequencing project: providing services to taxonomists for standard genome sequencing and annotation.</title>
        <authorList>
            <consortium name="The Broad Institute Genomics Platform"/>
            <consortium name="The Broad Institute Genome Sequencing Center for Infectious Disease"/>
            <person name="Wu L."/>
            <person name="Ma J."/>
        </authorList>
    </citation>
    <scope>NUCLEOTIDE SEQUENCE [LARGE SCALE GENOMIC DNA]</scope>
    <source>
        <strain evidence="2">KCTC 32141</strain>
    </source>
</reference>
<keyword evidence="2" id="KW-1185">Reference proteome</keyword>
<accession>A0ABW5WRY7</accession>
<dbReference type="InterPro" id="IPR029068">
    <property type="entry name" value="Glyas_Bleomycin-R_OHBP_Dase"/>
</dbReference>
<evidence type="ECO:0000313" key="1">
    <source>
        <dbReference type="EMBL" id="MFD2824662.1"/>
    </source>
</evidence>
<dbReference type="EMBL" id="JBHUOV010000015">
    <property type="protein sequence ID" value="MFD2824662.1"/>
    <property type="molecule type" value="Genomic_DNA"/>
</dbReference>
<dbReference type="Gene3D" id="3.10.180.10">
    <property type="entry name" value="2,3-Dihydroxybiphenyl 1,2-Dioxygenase, domain 1"/>
    <property type="match status" value="1"/>
</dbReference>
<comment type="caution">
    <text evidence="1">The sequence shown here is derived from an EMBL/GenBank/DDBJ whole genome shotgun (WGS) entry which is preliminary data.</text>
</comment>
<sequence length="225" mass="26465">MRIKELSLFTKTLELEKIFYSETLGFKILKETDHSFTLKIGWSRLTFMKSDEEFKYHYCFLIPSNKLEEAMAWIKKRVTVLDIDKGREIQHFESWNADSFYFFDASGNVAEFIVRYDLKNQMDNPFSIEDVICVNEIGVPTTSIKNTNSLIEKEINSCFWKGNTQYFGTNGTQEGLFLLPNYKTRAHWFPTDLPITPSPFKAIVENHNILYDFEFTKEVIKIKKN</sequence>
<gene>
    <name evidence="1" type="ORF">ACFS5M_13350</name>
</gene>
<organism evidence="1 2">
    <name type="scientific">Lacinutrix iliipiscaria</name>
    <dbReference type="NCBI Taxonomy" id="1230532"/>
    <lineage>
        <taxon>Bacteria</taxon>
        <taxon>Pseudomonadati</taxon>
        <taxon>Bacteroidota</taxon>
        <taxon>Flavobacteriia</taxon>
        <taxon>Flavobacteriales</taxon>
        <taxon>Flavobacteriaceae</taxon>
        <taxon>Lacinutrix</taxon>
    </lineage>
</organism>
<evidence type="ECO:0000313" key="2">
    <source>
        <dbReference type="Proteomes" id="UP001597533"/>
    </source>
</evidence>
<proteinExistence type="predicted"/>
<dbReference type="Proteomes" id="UP001597533">
    <property type="component" value="Unassembled WGS sequence"/>
</dbReference>
<dbReference type="SUPFAM" id="SSF54593">
    <property type="entry name" value="Glyoxalase/Bleomycin resistance protein/Dihydroxybiphenyl dioxygenase"/>
    <property type="match status" value="1"/>
</dbReference>
<name>A0ABW5WRY7_9FLAO</name>
<dbReference type="RefSeq" id="WP_183489208.1">
    <property type="nucleotide sequence ID" value="NZ_JBHUOV010000015.1"/>
</dbReference>
<protein>
    <submittedName>
        <fullName evidence="1">VOC family protein</fullName>
    </submittedName>
</protein>